<dbReference type="AlphaFoldDB" id="A0A6I6AED1"/>
<dbReference type="KEGG" id="gim:F1728_15345"/>
<dbReference type="RefSeq" id="WP_155364868.1">
    <property type="nucleotide sequence ID" value="NZ_CP043930.1"/>
</dbReference>
<keyword evidence="2" id="KW-1185">Reference proteome</keyword>
<dbReference type="Proteomes" id="UP000427281">
    <property type="component" value="Chromosome"/>
</dbReference>
<evidence type="ECO:0000313" key="2">
    <source>
        <dbReference type="Proteomes" id="UP000427281"/>
    </source>
</evidence>
<gene>
    <name evidence="1" type="ORF">F1728_15345</name>
</gene>
<sequence>MNERFDPRIIKDLPPGFGIFVPTKVGEDNMRKFCWMIRMESSKIKEIEQLPIGSVIFHPKLCYHSILVNEHRVGVFNVLIGMSPDGVFNQNTIYEAFCNEFDETTSGVISTFTTQKVVPILLIGDSREIEHSLAFENTVEMKRYAQKVLALLSTHDYEWTQDEFEICKQDYISRYPTRMERWNNC</sequence>
<accession>A0A6I6AED1</accession>
<organism evidence="1 2">
    <name type="scientific">Gimesia benthica</name>
    <dbReference type="NCBI Taxonomy" id="2608982"/>
    <lineage>
        <taxon>Bacteria</taxon>
        <taxon>Pseudomonadati</taxon>
        <taxon>Planctomycetota</taxon>
        <taxon>Planctomycetia</taxon>
        <taxon>Planctomycetales</taxon>
        <taxon>Planctomycetaceae</taxon>
        <taxon>Gimesia</taxon>
    </lineage>
</organism>
<name>A0A6I6AED1_9PLAN</name>
<dbReference type="EMBL" id="CP043930">
    <property type="protein sequence ID" value="QGQ23972.1"/>
    <property type="molecule type" value="Genomic_DNA"/>
</dbReference>
<evidence type="ECO:0000313" key="1">
    <source>
        <dbReference type="EMBL" id="QGQ23972.1"/>
    </source>
</evidence>
<reference evidence="1 2" key="1">
    <citation type="submission" date="2019-09" db="EMBL/GenBank/DDBJ databases">
        <title>Gimesia benthica sp. nov., a novel bacterium isolated from deep-sea water of the Northwest Indian Ocean.</title>
        <authorList>
            <person name="Dai X."/>
        </authorList>
    </citation>
    <scope>NUCLEOTIDE SEQUENCE [LARGE SCALE GENOMIC DNA]</scope>
    <source>
        <strain evidence="1 2">E7</strain>
    </source>
</reference>
<proteinExistence type="predicted"/>
<protein>
    <submittedName>
        <fullName evidence="1">Uncharacterized protein</fullName>
    </submittedName>
</protein>